<gene>
    <name evidence="2" type="ORF">E4P33_08265</name>
</gene>
<dbReference type="Proteomes" id="UP000298017">
    <property type="component" value="Unassembled WGS sequence"/>
</dbReference>
<keyword evidence="3" id="KW-1185">Reference proteome</keyword>
<feature type="transmembrane region" description="Helical" evidence="1">
    <location>
        <begin position="43"/>
        <end position="62"/>
    </location>
</feature>
<accession>A0AAX2SA76</accession>
<protein>
    <recommendedName>
        <fullName evidence="4">Holin</fullName>
    </recommendedName>
</protein>
<evidence type="ECO:0000313" key="2">
    <source>
        <dbReference type="EMBL" id="TFI00651.1"/>
    </source>
</evidence>
<keyword evidence="1" id="KW-0472">Membrane</keyword>
<name>A0AAX2SA76_KOCRH</name>
<proteinExistence type="predicted"/>
<reference evidence="2 3" key="1">
    <citation type="submission" date="2019-03" db="EMBL/GenBank/DDBJ databases">
        <title>Genome Sequencing and Assembly of Various Microbes Isolated from Alder Root Nodule.</title>
        <authorList>
            <person name="Swanson E."/>
            <person name="Sevigny J.L."/>
            <person name="Pesce C."/>
            <person name="Davis I."/>
            <person name="Kleiner V."/>
            <person name="Tisa L."/>
        </authorList>
    </citation>
    <scope>NUCLEOTIDE SEQUENCE [LARGE SCALE GENOMIC DNA]</scope>
    <source>
        <strain evidence="2 3">4R-31</strain>
    </source>
</reference>
<evidence type="ECO:0000313" key="3">
    <source>
        <dbReference type="Proteomes" id="UP000298017"/>
    </source>
</evidence>
<keyword evidence="1" id="KW-0812">Transmembrane</keyword>
<keyword evidence="1" id="KW-1133">Transmembrane helix</keyword>
<feature type="transmembrane region" description="Helical" evidence="1">
    <location>
        <begin position="12"/>
        <end position="31"/>
    </location>
</feature>
<organism evidence="2 3">
    <name type="scientific">Kocuria rhizophila</name>
    <dbReference type="NCBI Taxonomy" id="72000"/>
    <lineage>
        <taxon>Bacteria</taxon>
        <taxon>Bacillati</taxon>
        <taxon>Actinomycetota</taxon>
        <taxon>Actinomycetes</taxon>
        <taxon>Micrococcales</taxon>
        <taxon>Micrococcaceae</taxon>
        <taxon>Kocuria</taxon>
    </lineage>
</organism>
<sequence>MKRSTARKWDRAQTYVGWVAILLLGISLTGSELNIGPVNVSHSPWLGGLVSLVALLQIGVNIRRDVRAARQAASP</sequence>
<comment type="caution">
    <text evidence="2">The sequence shown here is derived from an EMBL/GenBank/DDBJ whole genome shotgun (WGS) entry which is preliminary data.</text>
</comment>
<evidence type="ECO:0000256" key="1">
    <source>
        <dbReference type="SAM" id="Phobius"/>
    </source>
</evidence>
<dbReference type="RefSeq" id="WP_101888244.1">
    <property type="nucleotide sequence ID" value="NZ_JAKRED010000005.1"/>
</dbReference>
<dbReference type="EMBL" id="SPNK01000008">
    <property type="protein sequence ID" value="TFI00651.1"/>
    <property type="molecule type" value="Genomic_DNA"/>
</dbReference>
<dbReference type="AlphaFoldDB" id="A0AAX2SA76"/>
<evidence type="ECO:0008006" key="4">
    <source>
        <dbReference type="Google" id="ProtNLM"/>
    </source>
</evidence>